<dbReference type="Proteomes" id="UP001214553">
    <property type="component" value="Chromosome"/>
</dbReference>
<keyword evidence="2" id="KW-1185">Reference proteome</keyword>
<accession>A0ABY8BYQ8</accession>
<name>A0ABY8BYQ8_9MICO</name>
<reference evidence="1 2" key="1">
    <citation type="submission" date="2023-03" db="EMBL/GenBank/DDBJ databases">
        <title>Genome sequence of Microbacterium sp. KACC 23027.</title>
        <authorList>
            <person name="Kim S."/>
            <person name="Heo J."/>
            <person name="Kwon S.-W."/>
        </authorList>
    </citation>
    <scope>NUCLEOTIDE SEQUENCE [LARGE SCALE GENOMIC DNA]</scope>
    <source>
        <strain evidence="1 2">KACC 23027</strain>
    </source>
</reference>
<dbReference type="Gene3D" id="2.160.20.80">
    <property type="entry name" value="E3 ubiquitin-protein ligase SopA"/>
    <property type="match status" value="1"/>
</dbReference>
<dbReference type="EMBL" id="CP119108">
    <property type="protein sequence ID" value="WEG09308.1"/>
    <property type="molecule type" value="Genomic_DNA"/>
</dbReference>
<protein>
    <submittedName>
        <fullName evidence="1">Pentapeptide repeat-containing protein</fullName>
    </submittedName>
</protein>
<organism evidence="1 2">
    <name type="scientific">Microbacterium horticulturae</name>
    <dbReference type="NCBI Taxonomy" id="3028316"/>
    <lineage>
        <taxon>Bacteria</taxon>
        <taxon>Bacillati</taxon>
        <taxon>Actinomycetota</taxon>
        <taxon>Actinomycetes</taxon>
        <taxon>Micrococcales</taxon>
        <taxon>Microbacteriaceae</taxon>
        <taxon>Microbacterium</taxon>
    </lineage>
</organism>
<proteinExistence type="predicted"/>
<dbReference type="PANTHER" id="PTHR14136:SF17">
    <property type="entry name" value="BTB_POZ DOMAIN-CONTAINING PROTEIN KCTD9"/>
    <property type="match status" value="1"/>
</dbReference>
<gene>
    <name evidence="1" type="ORF">PU630_01725</name>
</gene>
<dbReference type="SUPFAM" id="SSF141571">
    <property type="entry name" value="Pentapeptide repeat-like"/>
    <property type="match status" value="1"/>
</dbReference>
<sequence length="220" mass="23874">MPKKPALAAPSIDPLELHDLEEGDVARLEAHGMVDATRFEGGDVSGDDLSGLAFNDCELVGVTAHETQLRAARFVSTRIERMNAPVFTAARATVRDAEILRSRMGSMELYDTDWQNVVVSGSKLGFVNLRAARMRDVRIVGCTIDELDLSGAQLSRVAFEDCTVETLRLDGARLSNVDLRGLDMHVIAGVEGMRGATLSHEQTVLMAPLFAEHLGVRVDG</sequence>
<evidence type="ECO:0000313" key="2">
    <source>
        <dbReference type="Proteomes" id="UP001214553"/>
    </source>
</evidence>
<dbReference type="RefSeq" id="WP_275278632.1">
    <property type="nucleotide sequence ID" value="NZ_CP119108.1"/>
</dbReference>
<dbReference type="PANTHER" id="PTHR14136">
    <property type="entry name" value="BTB_POZ DOMAIN-CONTAINING PROTEIN KCTD9"/>
    <property type="match status" value="1"/>
</dbReference>
<dbReference type="InterPro" id="IPR051082">
    <property type="entry name" value="Pentapeptide-BTB/POZ_domain"/>
</dbReference>
<evidence type="ECO:0000313" key="1">
    <source>
        <dbReference type="EMBL" id="WEG09308.1"/>
    </source>
</evidence>